<gene>
    <name evidence="2" type="ORF">BDV27DRAFT_130123</name>
</gene>
<evidence type="ECO:0000256" key="1">
    <source>
        <dbReference type="SAM" id="MobiDB-lite"/>
    </source>
</evidence>
<feature type="region of interest" description="Disordered" evidence="1">
    <location>
        <begin position="70"/>
        <end position="97"/>
    </location>
</feature>
<name>A0A5N7A469_9EURO</name>
<sequence length="172" mass="18581">MSVISFLKASNSSVVFGLLCLCCCSGWITTMLGQGINAYQATVQEEGIVSSPSGQVLFIEYSGPLRITASGSGLNSGQRRRPNTQTSHENSARWGTNSKAGISKAGSIHFHSGPVLPVIFCWVKHRRDMRSYLCKPGFCEMTMTDAHINSPDSFLFPGNVSVRNVVTSFVAV</sequence>
<evidence type="ECO:0000313" key="3">
    <source>
        <dbReference type="Proteomes" id="UP000326268"/>
    </source>
</evidence>
<keyword evidence="3" id="KW-1185">Reference proteome</keyword>
<organism evidence="2 3">
    <name type="scientific">Aspergillus caelatus</name>
    <dbReference type="NCBI Taxonomy" id="61420"/>
    <lineage>
        <taxon>Eukaryota</taxon>
        <taxon>Fungi</taxon>
        <taxon>Dikarya</taxon>
        <taxon>Ascomycota</taxon>
        <taxon>Pezizomycotina</taxon>
        <taxon>Eurotiomycetes</taxon>
        <taxon>Eurotiomycetidae</taxon>
        <taxon>Eurotiales</taxon>
        <taxon>Aspergillaceae</taxon>
        <taxon>Aspergillus</taxon>
        <taxon>Aspergillus subgen. Circumdati</taxon>
    </lineage>
</organism>
<dbReference type="RefSeq" id="XP_031926391.1">
    <property type="nucleotide sequence ID" value="XM_032067359.1"/>
</dbReference>
<proteinExistence type="predicted"/>
<dbReference type="EMBL" id="ML737679">
    <property type="protein sequence ID" value="KAE8363310.1"/>
    <property type="molecule type" value="Genomic_DNA"/>
</dbReference>
<reference evidence="2 3" key="1">
    <citation type="submission" date="2019-04" db="EMBL/GenBank/DDBJ databases">
        <title>Friends and foes A comparative genomics studyof 23 Aspergillus species from section Flavi.</title>
        <authorList>
            <consortium name="DOE Joint Genome Institute"/>
            <person name="Kjaerbolling I."/>
            <person name="Vesth T."/>
            <person name="Frisvad J.C."/>
            <person name="Nybo J.L."/>
            <person name="Theobald S."/>
            <person name="Kildgaard S."/>
            <person name="Isbrandt T."/>
            <person name="Kuo A."/>
            <person name="Sato A."/>
            <person name="Lyhne E.K."/>
            <person name="Kogle M.E."/>
            <person name="Wiebenga A."/>
            <person name="Kun R.S."/>
            <person name="Lubbers R.J."/>
            <person name="Makela M.R."/>
            <person name="Barry K."/>
            <person name="Chovatia M."/>
            <person name="Clum A."/>
            <person name="Daum C."/>
            <person name="Haridas S."/>
            <person name="He G."/>
            <person name="LaButti K."/>
            <person name="Lipzen A."/>
            <person name="Mondo S."/>
            <person name="Riley R."/>
            <person name="Salamov A."/>
            <person name="Simmons B.A."/>
            <person name="Magnuson J.K."/>
            <person name="Henrissat B."/>
            <person name="Mortensen U.H."/>
            <person name="Larsen T.O."/>
            <person name="Devries R.P."/>
            <person name="Grigoriev I.V."/>
            <person name="Machida M."/>
            <person name="Baker S.E."/>
            <person name="Andersen M.R."/>
        </authorList>
    </citation>
    <scope>NUCLEOTIDE SEQUENCE [LARGE SCALE GENOMIC DNA]</scope>
    <source>
        <strain evidence="2 3">CBS 763.97</strain>
    </source>
</reference>
<dbReference type="OrthoDB" id="10587533at2759"/>
<accession>A0A5N7A469</accession>
<dbReference type="AlphaFoldDB" id="A0A5N7A469"/>
<protein>
    <submittedName>
        <fullName evidence="2">Uncharacterized protein</fullName>
    </submittedName>
</protein>
<evidence type="ECO:0000313" key="2">
    <source>
        <dbReference type="EMBL" id="KAE8363310.1"/>
    </source>
</evidence>
<dbReference type="GeneID" id="43651805"/>
<dbReference type="Proteomes" id="UP000326268">
    <property type="component" value="Unassembled WGS sequence"/>
</dbReference>